<dbReference type="Proteomes" id="UP001327560">
    <property type="component" value="Chromosome 4"/>
</dbReference>
<keyword evidence="5" id="KW-1185">Reference proteome</keyword>
<evidence type="ECO:0000256" key="2">
    <source>
        <dbReference type="SAM" id="Phobius"/>
    </source>
</evidence>
<feature type="transmembrane region" description="Helical" evidence="2">
    <location>
        <begin position="171"/>
        <end position="193"/>
    </location>
</feature>
<evidence type="ECO:0000313" key="5">
    <source>
        <dbReference type="Proteomes" id="UP001327560"/>
    </source>
</evidence>
<organism evidence="4 5">
    <name type="scientific">Canna indica</name>
    <name type="common">Indian-shot</name>
    <dbReference type="NCBI Taxonomy" id="4628"/>
    <lineage>
        <taxon>Eukaryota</taxon>
        <taxon>Viridiplantae</taxon>
        <taxon>Streptophyta</taxon>
        <taxon>Embryophyta</taxon>
        <taxon>Tracheophyta</taxon>
        <taxon>Spermatophyta</taxon>
        <taxon>Magnoliopsida</taxon>
        <taxon>Liliopsida</taxon>
        <taxon>Zingiberales</taxon>
        <taxon>Cannaceae</taxon>
        <taxon>Canna</taxon>
    </lineage>
</organism>
<accession>A0AAQ3QC73</accession>
<name>A0AAQ3QC73_9LILI</name>
<dbReference type="EMBL" id="CP136893">
    <property type="protein sequence ID" value="WOL04156.1"/>
    <property type="molecule type" value="Genomic_DNA"/>
</dbReference>
<feature type="region of interest" description="Disordered" evidence="1">
    <location>
        <begin position="90"/>
        <end position="111"/>
    </location>
</feature>
<feature type="transmembrane region" description="Helical" evidence="2">
    <location>
        <begin position="239"/>
        <end position="264"/>
    </location>
</feature>
<keyword evidence="2" id="KW-0472">Membrane</keyword>
<gene>
    <name evidence="4" type="ORF">Cni_G12877</name>
</gene>
<evidence type="ECO:0000259" key="3">
    <source>
        <dbReference type="Pfam" id="PF02517"/>
    </source>
</evidence>
<dbReference type="AlphaFoldDB" id="A0AAQ3QC73"/>
<dbReference type="GO" id="GO:0080120">
    <property type="term" value="P:CAAX-box protein maturation"/>
    <property type="evidence" value="ECO:0007669"/>
    <property type="project" value="UniProtKB-ARBA"/>
</dbReference>
<evidence type="ECO:0000313" key="4">
    <source>
        <dbReference type="EMBL" id="WOL04156.1"/>
    </source>
</evidence>
<feature type="compositionally biased region" description="Low complexity" evidence="1">
    <location>
        <begin position="97"/>
        <end position="108"/>
    </location>
</feature>
<sequence length="347" mass="37752">MVGAVNILRIHGISCARGIQLLCSRENYRPVRKCGRSLFPQRKILPAGICSGLGLQLKAFASRKSKKKVKNDGSFSKASERKELLSKDFLSMPDGVSSGNKTNSSTSSELTANTLGANSSNSYPTRGQVLQACIITCGLLLAVGALIRQAVHLASVEGWALLDSSEVSLDFELWHLELILGLVVLISSTRYILLKTWPDFSQSSEIANQQILSSLEPFDYIVVSFLPGISEELLFRGALLPLFGLNWISALVVGAIFGVLHLGSGRKYSYAVWATFVGFAYGLATIISSSILVPMASHSLNNLVGGLLWRLTSDSREQDRGNLQSFFLFGNLFPLRTLTFSELGRGK</sequence>
<dbReference type="InterPro" id="IPR003675">
    <property type="entry name" value="Rce1/LyrA-like_dom"/>
</dbReference>
<protein>
    <recommendedName>
        <fullName evidence="3">CAAX prenyl protease 2/Lysostaphin resistance protein A-like domain-containing protein</fullName>
    </recommendedName>
</protein>
<keyword evidence="2" id="KW-1133">Transmembrane helix</keyword>
<dbReference type="GO" id="GO:0004175">
    <property type="term" value="F:endopeptidase activity"/>
    <property type="evidence" value="ECO:0007669"/>
    <property type="project" value="UniProtKB-ARBA"/>
</dbReference>
<evidence type="ECO:0000256" key="1">
    <source>
        <dbReference type="SAM" id="MobiDB-lite"/>
    </source>
</evidence>
<dbReference type="Pfam" id="PF02517">
    <property type="entry name" value="Rce1-like"/>
    <property type="match status" value="1"/>
</dbReference>
<feature type="transmembrane region" description="Helical" evidence="2">
    <location>
        <begin position="270"/>
        <end position="293"/>
    </location>
</feature>
<feature type="transmembrane region" description="Helical" evidence="2">
    <location>
        <begin position="129"/>
        <end position="151"/>
    </location>
</feature>
<dbReference type="PANTHER" id="PTHR43592">
    <property type="entry name" value="CAAX AMINO TERMINAL PROTEASE"/>
    <property type="match status" value="1"/>
</dbReference>
<proteinExistence type="predicted"/>
<feature type="domain" description="CAAX prenyl protease 2/Lysostaphin resistance protein A-like" evidence="3">
    <location>
        <begin position="218"/>
        <end position="304"/>
    </location>
</feature>
<keyword evidence="2" id="KW-0812">Transmembrane</keyword>
<reference evidence="4 5" key="1">
    <citation type="submission" date="2023-10" db="EMBL/GenBank/DDBJ databases">
        <title>Chromosome-scale genome assembly provides insights into flower coloration mechanisms of Canna indica.</title>
        <authorList>
            <person name="Li C."/>
        </authorList>
    </citation>
    <scope>NUCLEOTIDE SEQUENCE [LARGE SCALE GENOMIC DNA]</scope>
    <source>
        <tissue evidence="4">Flower</tissue>
    </source>
</reference>
<dbReference type="PANTHER" id="PTHR43592:SF7">
    <property type="entry name" value="CAAX AMINO TERMINAL PROTEASE FAMILY PROTEIN"/>
    <property type="match status" value="1"/>
</dbReference>